<dbReference type="Pfam" id="PF12775">
    <property type="entry name" value="AAA_7"/>
    <property type="match status" value="1"/>
</dbReference>
<dbReference type="AlphaFoldDB" id="A0A183B997"/>
<accession>A0A183B997</accession>
<reference evidence="2 3" key="2">
    <citation type="submission" date="2018-11" db="EMBL/GenBank/DDBJ databases">
        <authorList>
            <consortium name="Pathogen Informatics"/>
        </authorList>
    </citation>
    <scope>NUCLEOTIDE SEQUENCE [LARGE SCALE GENOMIC DNA]</scope>
    <source>
        <strain evidence="2 3">Egypt</strain>
    </source>
</reference>
<sequence length="320" mass="36366">MLTDYMFNVETYTWVPWKSLVPCYVHDTSVPFTRILVPTVETVKLNWIMKEHLKLRAPLLVVGETGTSKTATIESTMHSLDQDTTSLLFLNFSSRTTAKDARCMINANVEKRAKGVYGPIPGKTLIVFIDDMNMPKEDDYGTQQPIALLRVIIGRGGMYQQGSDLSWRSLKDMTYLAAIGPAGGGRQNLDPRFVSLFTVYHALPPSDDSAFTIFGSVLLGHLSNGFTRKLLSCVDQFTQLSLRVYKQIREELLPTPLKFHYTFNLRELSRLLQGLLQSSSERFKGPKKFLRLWRHECLRVFRDRVIDEADVSAVNVSYTI</sequence>
<keyword evidence="3" id="KW-1185">Reference proteome</keyword>
<proteinExistence type="predicted"/>
<dbReference type="InterPro" id="IPR026983">
    <property type="entry name" value="DHC"/>
</dbReference>
<dbReference type="SUPFAM" id="SSF52540">
    <property type="entry name" value="P-loop containing nucleoside triphosphate hydrolases"/>
    <property type="match status" value="1"/>
</dbReference>
<dbReference type="PANTHER" id="PTHR22878">
    <property type="entry name" value="DYNEIN HEAVY CHAIN 6, AXONEMAL-LIKE-RELATED"/>
    <property type="match status" value="1"/>
</dbReference>
<dbReference type="GO" id="GO:0007018">
    <property type="term" value="P:microtubule-based movement"/>
    <property type="evidence" value="ECO:0007669"/>
    <property type="project" value="InterPro"/>
</dbReference>
<gene>
    <name evidence="2" type="ORF">ECPE_LOCUS15783</name>
</gene>
<dbReference type="WBParaSite" id="ECPE_0001582201-mRNA-1">
    <property type="protein sequence ID" value="ECPE_0001582201-mRNA-1"/>
    <property type="gene ID" value="ECPE_0001582201"/>
</dbReference>
<dbReference type="InterPro" id="IPR041589">
    <property type="entry name" value="DNAH3_AAA_lid_1"/>
</dbReference>
<name>A0A183B997_9TREM</name>
<feature type="domain" description="Dynein heavy chain 3 AAA+ lid" evidence="1">
    <location>
        <begin position="240"/>
        <end position="313"/>
    </location>
</feature>
<evidence type="ECO:0000259" key="1">
    <source>
        <dbReference type="Pfam" id="PF17857"/>
    </source>
</evidence>
<dbReference type="GO" id="GO:0045505">
    <property type="term" value="F:dynein intermediate chain binding"/>
    <property type="evidence" value="ECO:0007669"/>
    <property type="project" value="InterPro"/>
</dbReference>
<reference evidence="4" key="1">
    <citation type="submission" date="2016-06" db="UniProtKB">
        <authorList>
            <consortium name="WormBaseParasite"/>
        </authorList>
    </citation>
    <scope>IDENTIFICATION</scope>
</reference>
<dbReference type="PANTHER" id="PTHR22878:SF63">
    <property type="entry name" value="DYNEIN AXONEMAL HEAVY CHAIN 10"/>
    <property type="match status" value="1"/>
</dbReference>
<evidence type="ECO:0000313" key="3">
    <source>
        <dbReference type="Proteomes" id="UP000272942"/>
    </source>
</evidence>
<protein>
    <submittedName>
        <fullName evidence="4">AAA_lid_1 domain-containing protein</fullName>
    </submittedName>
</protein>
<evidence type="ECO:0000313" key="2">
    <source>
        <dbReference type="EMBL" id="VDP93055.1"/>
    </source>
</evidence>
<dbReference type="Gene3D" id="1.20.920.30">
    <property type="match status" value="1"/>
</dbReference>
<dbReference type="GO" id="GO:0051959">
    <property type="term" value="F:dynein light intermediate chain binding"/>
    <property type="evidence" value="ECO:0007669"/>
    <property type="project" value="InterPro"/>
</dbReference>
<dbReference type="Gene3D" id="3.40.50.300">
    <property type="entry name" value="P-loop containing nucleotide triphosphate hydrolases"/>
    <property type="match status" value="1"/>
</dbReference>
<dbReference type="Pfam" id="PF17857">
    <property type="entry name" value="AAA_lid_1"/>
    <property type="match status" value="1"/>
</dbReference>
<dbReference type="EMBL" id="UZAN01061727">
    <property type="protein sequence ID" value="VDP93055.1"/>
    <property type="molecule type" value="Genomic_DNA"/>
</dbReference>
<dbReference type="GO" id="GO:0030286">
    <property type="term" value="C:dynein complex"/>
    <property type="evidence" value="ECO:0007669"/>
    <property type="project" value="InterPro"/>
</dbReference>
<dbReference type="InterPro" id="IPR027417">
    <property type="entry name" value="P-loop_NTPase"/>
</dbReference>
<dbReference type="Proteomes" id="UP000272942">
    <property type="component" value="Unassembled WGS sequence"/>
</dbReference>
<organism evidence="4">
    <name type="scientific">Echinostoma caproni</name>
    <dbReference type="NCBI Taxonomy" id="27848"/>
    <lineage>
        <taxon>Eukaryota</taxon>
        <taxon>Metazoa</taxon>
        <taxon>Spiralia</taxon>
        <taxon>Lophotrochozoa</taxon>
        <taxon>Platyhelminthes</taxon>
        <taxon>Trematoda</taxon>
        <taxon>Digenea</taxon>
        <taxon>Plagiorchiida</taxon>
        <taxon>Echinostomata</taxon>
        <taxon>Echinostomatoidea</taxon>
        <taxon>Echinostomatidae</taxon>
        <taxon>Echinostoma</taxon>
    </lineage>
</organism>
<evidence type="ECO:0000313" key="4">
    <source>
        <dbReference type="WBParaSite" id="ECPE_0001582201-mRNA-1"/>
    </source>
</evidence>
<dbReference type="OrthoDB" id="5593012at2759"/>